<dbReference type="PANTHER" id="PTHR48069">
    <property type="entry name" value="DIHYDROFOLATE REDUCTASE"/>
    <property type="match status" value="1"/>
</dbReference>
<evidence type="ECO:0000256" key="4">
    <source>
        <dbReference type="ARBA" id="ARBA00022563"/>
    </source>
</evidence>
<evidence type="ECO:0000313" key="9">
    <source>
        <dbReference type="Proteomes" id="UP000315938"/>
    </source>
</evidence>
<organism evidence="8 9">
    <name type="scientific">Acholeplasma laidlawii</name>
    <dbReference type="NCBI Taxonomy" id="2148"/>
    <lineage>
        <taxon>Bacteria</taxon>
        <taxon>Bacillati</taxon>
        <taxon>Mycoplasmatota</taxon>
        <taxon>Mollicutes</taxon>
        <taxon>Acholeplasmatales</taxon>
        <taxon>Acholeplasmataceae</taxon>
        <taxon>Acholeplasma</taxon>
    </lineage>
</organism>
<dbReference type="CDD" id="cd00209">
    <property type="entry name" value="DHFR"/>
    <property type="match status" value="1"/>
</dbReference>
<dbReference type="GO" id="GO:0004146">
    <property type="term" value="F:dihydrofolate reductase activity"/>
    <property type="evidence" value="ECO:0007669"/>
    <property type="project" value="UniProtKB-EC"/>
</dbReference>
<dbReference type="PRINTS" id="PR00070">
    <property type="entry name" value="DHFR"/>
</dbReference>
<dbReference type="EC" id="1.5.1.3" evidence="3"/>
<dbReference type="GO" id="GO:0046452">
    <property type="term" value="P:dihydrofolate metabolic process"/>
    <property type="evidence" value="ECO:0007669"/>
    <property type="project" value="TreeGrafter"/>
</dbReference>
<comment type="similarity">
    <text evidence="2">Belongs to the dihydrofolate reductase family.</text>
</comment>
<evidence type="ECO:0000256" key="1">
    <source>
        <dbReference type="ARBA" id="ARBA00004903"/>
    </source>
</evidence>
<evidence type="ECO:0000256" key="3">
    <source>
        <dbReference type="ARBA" id="ARBA00012856"/>
    </source>
</evidence>
<keyword evidence="6" id="KW-0560">Oxidoreductase</keyword>
<name>A0A553II33_ACHLA</name>
<dbReference type="GO" id="GO:0046654">
    <property type="term" value="P:tetrahydrofolate biosynthetic process"/>
    <property type="evidence" value="ECO:0007669"/>
    <property type="project" value="UniProtKB-UniPathway"/>
</dbReference>
<evidence type="ECO:0000256" key="6">
    <source>
        <dbReference type="ARBA" id="ARBA00023002"/>
    </source>
</evidence>
<evidence type="ECO:0000259" key="7">
    <source>
        <dbReference type="PROSITE" id="PS51330"/>
    </source>
</evidence>
<proteinExistence type="inferred from homology"/>
<dbReference type="GeneID" id="41338854"/>
<gene>
    <name evidence="8" type="ORF">FNV44_02150</name>
</gene>
<dbReference type="InterPro" id="IPR001796">
    <property type="entry name" value="DHFR_dom"/>
</dbReference>
<sequence>MIYAIWAMDVNWLIGQDNKLAWHYKEDLAYFKEKTKGKTVLMGDLTYKSLKGYYKDKPFPYGKIYVANLIDTAYDDAECITDVVDFVKNYKDELWIIGGKVIYNLTLPYVDYLLITHVLDIHKGNVYFNHFDLSSYKLVDKKLAPSLIFATYKKEI</sequence>
<protein>
    <recommendedName>
        <fullName evidence="3">dihydrofolate reductase</fullName>
        <ecNumber evidence="3">1.5.1.3</ecNumber>
    </recommendedName>
</protein>
<dbReference type="Proteomes" id="UP000315938">
    <property type="component" value="Unassembled WGS sequence"/>
</dbReference>
<dbReference type="AlphaFoldDB" id="A0A553II33"/>
<dbReference type="GO" id="GO:0006730">
    <property type="term" value="P:one-carbon metabolic process"/>
    <property type="evidence" value="ECO:0007669"/>
    <property type="project" value="UniProtKB-KW"/>
</dbReference>
<dbReference type="Pfam" id="PF00186">
    <property type="entry name" value="DHFR_1"/>
    <property type="match status" value="1"/>
</dbReference>
<dbReference type="EMBL" id="VKID01000001">
    <property type="protein sequence ID" value="TRX99864.1"/>
    <property type="molecule type" value="Genomic_DNA"/>
</dbReference>
<reference evidence="8 9" key="1">
    <citation type="submission" date="2019-07" db="EMBL/GenBank/DDBJ databases">
        <title>Genome sequence of Acholeplasma laidlawii strain with increased resistance to erythromycin.</title>
        <authorList>
            <person name="Medvedeva E.S."/>
            <person name="Baranova N.B."/>
            <person name="Siniagina M.N."/>
            <person name="Mouzykantov A."/>
            <person name="Chernova O.A."/>
            <person name="Chernov V.M."/>
        </authorList>
    </citation>
    <scope>NUCLEOTIDE SEQUENCE [LARGE SCALE GENOMIC DNA]</scope>
    <source>
        <strain evidence="8 9">PG8REry</strain>
    </source>
</reference>
<dbReference type="PANTHER" id="PTHR48069:SF3">
    <property type="entry name" value="DIHYDROFOLATE REDUCTASE"/>
    <property type="match status" value="1"/>
</dbReference>
<dbReference type="OMA" id="LYMTKIH"/>
<dbReference type="UniPathway" id="UPA00077">
    <property type="reaction ID" value="UER00158"/>
</dbReference>
<accession>A0A553II33</accession>
<dbReference type="InterPro" id="IPR012259">
    <property type="entry name" value="DHFR"/>
</dbReference>
<dbReference type="PROSITE" id="PS51330">
    <property type="entry name" value="DHFR_2"/>
    <property type="match status" value="1"/>
</dbReference>
<evidence type="ECO:0000256" key="5">
    <source>
        <dbReference type="ARBA" id="ARBA00022857"/>
    </source>
</evidence>
<evidence type="ECO:0000256" key="2">
    <source>
        <dbReference type="ARBA" id="ARBA00009539"/>
    </source>
</evidence>
<dbReference type="GO" id="GO:0005829">
    <property type="term" value="C:cytosol"/>
    <property type="evidence" value="ECO:0007669"/>
    <property type="project" value="TreeGrafter"/>
</dbReference>
<dbReference type="SUPFAM" id="SSF53597">
    <property type="entry name" value="Dihydrofolate reductase-like"/>
    <property type="match status" value="1"/>
</dbReference>
<feature type="domain" description="DHFR" evidence="7">
    <location>
        <begin position="1"/>
        <end position="156"/>
    </location>
</feature>
<keyword evidence="5" id="KW-0521">NADP</keyword>
<dbReference type="InterPro" id="IPR024072">
    <property type="entry name" value="DHFR-like_dom_sf"/>
</dbReference>
<dbReference type="GO" id="GO:0046655">
    <property type="term" value="P:folic acid metabolic process"/>
    <property type="evidence" value="ECO:0007669"/>
    <property type="project" value="TreeGrafter"/>
</dbReference>
<dbReference type="RefSeq" id="WP_012242637.1">
    <property type="nucleotide sequence ID" value="NZ_JACAOE010000001.1"/>
</dbReference>
<comment type="pathway">
    <text evidence="1">Cofactor biosynthesis; tetrahydrofolate biosynthesis; 5,6,7,8-tetrahydrofolate from 7,8-dihydrofolate: step 1/1.</text>
</comment>
<dbReference type="Gene3D" id="3.40.430.10">
    <property type="entry name" value="Dihydrofolate Reductase, subunit A"/>
    <property type="match status" value="1"/>
</dbReference>
<dbReference type="GO" id="GO:0050661">
    <property type="term" value="F:NADP binding"/>
    <property type="evidence" value="ECO:0007669"/>
    <property type="project" value="InterPro"/>
</dbReference>
<keyword evidence="4" id="KW-0554">One-carbon metabolism</keyword>
<evidence type="ECO:0000313" key="8">
    <source>
        <dbReference type="EMBL" id="TRX99864.1"/>
    </source>
</evidence>
<comment type="caution">
    <text evidence="8">The sequence shown here is derived from an EMBL/GenBank/DDBJ whole genome shotgun (WGS) entry which is preliminary data.</text>
</comment>